<organism evidence="1 2">
    <name type="scientific">Undibacterium cyanobacteriorum</name>
    <dbReference type="NCBI Taxonomy" id="3073561"/>
    <lineage>
        <taxon>Bacteria</taxon>
        <taxon>Pseudomonadati</taxon>
        <taxon>Pseudomonadota</taxon>
        <taxon>Betaproteobacteria</taxon>
        <taxon>Burkholderiales</taxon>
        <taxon>Oxalobacteraceae</taxon>
        <taxon>Undibacterium</taxon>
    </lineage>
</organism>
<evidence type="ECO:0000313" key="2">
    <source>
        <dbReference type="Proteomes" id="UP001181355"/>
    </source>
</evidence>
<name>A0ABY9RLE3_9BURK</name>
<dbReference type="EMBL" id="CP133720">
    <property type="protein sequence ID" value="WMW82042.1"/>
    <property type="molecule type" value="Genomic_DNA"/>
</dbReference>
<reference evidence="1" key="1">
    <citation type="submission" date="2023-09" db="EMBL/GenBank/DDBJ databases">
        <title>Undibacterium sp. 20NA77.5 isolated from freshwater.</title>
        <authorList>
            <person name="Le V."/>
            <person name="Ko S.-R."/>
            <person name="Ahn C.-Y."/>
            <person name="Oh H.-M."/>
        </authorList>
    </citation>
    <scope>NUCLEOTIDE SEQUENCE</scope>
    <source>
        <strain evidence="1">20NA77.5</strain>
    </source>
</reference>
<keyword evidence="2" id="KW-1185">Reference proteome</keyword>
<dbReference type="RefSeq" id="WP_309483519.1">
    <property type="nucleotide sequence ID" value="NZ_CP133720.1"/>
</dbReference>
<sequence length="92" mass="10365">MTYRYGVFSENERIAIAYVQWEANVQWGVDGPEKFTVGILPLSHSRGSFIPHANSEFFPFTDSTPQLQAVHEAVARVLCDPQSLEALVVRKL</sequence>
<evidence type="ECO:0000313" key="1">
    <source>
        <dbReference type="EMBL" id="WMW82042.1"/>
    </source>
</evidence>
<gene>
    <name evidence="1" type="ORF">RF679_07080</name>
</gene>
<accession>A0ABY9RLE3</accession>
<proteinExistence type="predicted"/>
<dbReference type="Proteomes" id="UP001181355">
    <property type="component" value="Chromosome"/>
</dbReference>
<protein>
    <submittedName>
        <fullName evidence="1">Uncharacterized protein</fullName>
    </submittedName>
</protein>